<sequence>MEEIYGINKEFAHPRAIELVPEEFFWSNYDELAPFGSDEGDMALAEYRDWRKDNPNSSIMECLIWTIESVGEMKFQNYNKQLLMESTLLKQIEDPTFDEQQYIFTLDISVIGTGFGQLVDEGEIEKEAKPTISIAINRLIKWSELHSDGEHSKQFIENLQILNRILREA</sequence>
<name>A0A7X8SRR9_9BACT</name>
<organism evidence="1 2">
    <name type="scientific">Flammeovirga agarivorans</name>
    <dbReference type="NCBI Taxonomy" id="2726742"/>
    <lineage>
        <taxon>Bacteria</taxon>
        <taxon>Pseudomonadati</taxon>
        <taxon>Bacteroidota</taxon>
        <taxon>Cytophagia</taxon>
        <taxon>Cytophagales</taxon>
        <taxon>Flammeovirgaceae</taxon>
        <taxon>Flammeovirga</taxon>
    </lineage>
</organism>
<reference evidence="1 2" key="1">
    <citation type="submission" date="2020-04" db="EMBL/GenBank/DDBJ databases">
        <title>Flammeovirga sp. SR4, a novel species isolated from seawater.</title>
        <authorList>
            <person name="Wang X."/>
        </authorList>
    </citation>
    <scope>NUCLEOTIDE SEQUENCE [LARGE SCALE GENOMIC DNA]</scope>
    <source>
        <strain evidence="1 2">SR4</strain>
    </source>
</reference>
<protein>
    <submittedName>
        <fullName evidence="1">Uncharacterized protein</fullName>
    </submittedName>
</protein>
<dbReference type="AlphaFoldDB" id="A0A7X8SRR9"/>
<gene>
    <name evidence="1" type="ORF">HGP29_28015</name>
</gene>
<accession>A0A7X8SRR9</accession>
<keyword evidence="2" id="KW-1185">Reference proteome</keyword>
<evidence type="ECO:0000313" key="1">
    <source>
        <dbReference type="EMBL" id="NLR95078.1"/>
    </source>
</evidence>
<proteinExistence type="predicted"/>
<dbReference type="Proteomes" id="UP000585050">
    <property type="component" value="Unassembled WGS sequence"/>
</dbReference>
<dbReference type="EMBL" id="JABAIL010000035">
    <property type="protein sequence ID" value="NLR95078.1"/>
    <property type="molecule type" value="Genomic_DNA"/>
</dbReference>
<evidence type="ECO:0000313" key="2">
    <source>
        <dbReference type="Proteomes" id="UP000585050"/>
    </source>
</evidence>
<comment type="caution">
    <text evidence="1">The sequence shown here is derived from an EMBL/GenBank/DDBJ whole genome shotgun (WGS) entry which is preliminary data.</text>
</comment>